<evidence type="ECO:0000256" key="1">
    <source>
        <dbReference type="ARBA" id="ARBA00004651"/>
    </source>
</evidence>
<dbReference type="GO" id="GO:0005886">
    <property type="term" value="C:plasma membrane"/>
    <property type="evidence" value="ECO:0007669"/>
    <property type="project" value="UniProtKB-SubCell"/>
</dbReference>
<dbReference type="EMBL" id="RFFI01000208">
    <property type="protein sequence ID" value="RMI02832.1"/>
    <property type="molecule type" value="Genomic_DNA"/>
</dbReference>
<proteinExistence type="inferred from homology"/>
<protein>
    <submittedName>
        <fullName evidence="9">Type VII secretion integral membrane protein EccD</fullName>
    </submittedName>
</protein>
<dbReference type="Gene3D" id="3.10.20.90">
    <property type="entry name" value="Phosphatidylinositol 3-kinase Catalytic Subunit, Chain A, domain 1"/>
    <property type="match status" value="1"/>
</dbReference>
<dbReference type="InterPro" id="IPR024962">
    <property type="entry name" value="YukD-like"/>
</dbReference>
<keyword evidence="5 7" id="KW-1133">Transmembrane helix</keyword>
<gene>
    <name evidence="9" type="primary">eccD</name>
    <name evidence="9" type="ORF">EBM89_20045</name>
</gene>
<feature type="transmembrane region" description="Helical" evidence="7">
    <location>
        <begin position="260"/>
        <end position="281"/>
    </location>
</feature>
<evidence type="ECO:0000256" key="4">
    <source>
        <dbReference type="ARBA" id="ARBA00022692"/>
    </source>
</evidence>
<dbReference type="Pfam" id="PF19053">
    <property type="entry name" value="EccD"/>
    <property type="match status" value="1"/>
</dbReference>
<evidence type="ECO:0000313" key="10">
    <source>
        <dbReference type="Proteomes" id="UP000269289"/>
    </source>
</evidence>
<comment type="subcellular location">
    <subcellularLocation>
        <location evidence="1">Cell membrane</location>
        <topology evidence="1">Multi-pass membrane protein</topology>
    </subcellularLocation>
</comment>
<feature type="transmembrane region" description="Helical" evidence="7">
    <location>
        <begin position="343"/>
        <end position="360"/>
    </location>
</feature>
<organism evidence="9 10">
    <name type="scientific">Cellulomonas triticagri</name>
    <dbReference type="NCBI Taxonomy" id="2483352"/>
    <lineage>
        <taxon>Bacteria</taxon>
        <taxon>Bacillati</taxon>
        <taxon>Actinomycetota</taxon>
        <taxon>Actinomycetes</taxon>
        <taxon>Micrococcales</taxon>
        <taxon>Cellulomonadaceae</taxon>
        <taxon>Cellulomonas</taxon>
    </lineage>
</organism>
<dbReference type="InterPro" id="IPR006707">
    <property type="entry name" value="T7SS_EccD"/>
</dbReference>
<feature type="transmembrane region" description="Helical" evidence="7">
    <location>
        <begin position="429"/>
        <end position="448"/>
    </location>
</feature>
<evidence type="ECO:0000256" key="2">
    <source>
        <dbReference type="ARBA" id="ARBA00006162"/>
    </source>
</evidence>
<evidence type="ECO:0000256" key="3">
    <source>
        <dbReference type="ARBA" id="ARBA00022475"/>
    </source>
</evidence>
<keyword evidence="6 7" id="KW-0472">Membrane</keyword>
<comment type="similarity">
    <text evidence="2">Belongs to the EccD/Snm4 family.</text>
</comment>
<dbReference type="NCBIfam" id="TIGR03920">
    <property type="entry name" value="T7SS_EccD"/>
    <property type="match status" value="1"/>
</dbReference>
<feature type="transmembrane region" description="Helical" evidence="7">
    <location>
        <begin position="207"/>
        <end position="228"/>
    </location>
</feature>
<dbReference type="Pfam" id="PF08817">
    <property type="entry name" value="YukD"/>
    <property type="match status" value="1"/>
</dbReference>
<evidence type="ECO:0000256" key="6">
    <source>
        <dbReference type="ARBA" id="ARBA00023136"/>
    </source>
</evidence>
<comment type="caution">
    <text evidence="9">The sequence shown here is derived from an EMBL/GenBank/DDBJ whole genome shotgun (WGS) entry which is preliminary data.</text>
</comment>
<feature type="transmembrane region" description="Helical" evidence="7">
    <location>
        <begin position="321"/>
        <end position="337"/>
    </location>
</feature>
<feature type="transmembrane region" description="Helical" evidence="7">
    <location>
        <begin position="235"/>
        <end position="254"/>
    </location>
</feature>
<dbReference type="RefSeq" id="WP_122151336.1">
    <property type="nucleotide sequence ID" value="NZ_RFFI01000208.1"/>
</dbReference>
<dbReference type="AlphaFoldDB" id="A0A3M2ILN6"/>
<accession>A0A3M2ILN6</accession>
<dbReference type="Proteomes" id="UP000269289">
    <property type="component" value="Unassembled WGS sequence"/>
</dbReference>
<name>A0A3M2ILN6_9CELL</name>
<feature type="domain" description="EccD-like transmembrane" evidence="8">
    <location>
        <begin position="128"/>
        <end position="447"/>
    </location>
</feature>
<reference evidence="9 10" key="1">
    <citation type="submission" date="2018-10" db="EMBL/GenBank/DDBJ databases">
        <title>Isolation, diversity and antifungal activity of actinobacteria from wheat.</title>
        <authorList>
            <person name="Han C."/>
        </authorList>
    </citation>
    <scope>NUCLEOTIDE SEQUENCE [LARGE SCALE GENOMIC DNA]</scope>
    <source>
        <strain evidence="9 10">NEAU-YY56</strain>
    </source>
</reference>
<keyword evidence="10" id="KW-1185">Reference proteome</keyword>
<dbReference type="OrthoDB" id="4824971at2"/>
<keyword evidence="4 7" id="KW-0812">Transmembrane</keyword>
<evidence type="ECO:0000256" key="5">
    <source>
        <dbReference type="ARBA" id="ARBA00022989"/>
    </source>
</evidence>
<feature type="transmembrane region" description="Helical" evidence="7">
    <location>
        <begin position="182"/>
        <end position="201"/>
    </location>
</feature>
<feature type="transmembrane region" description="Helical" evidence="7">
    <location>
        <begin position="124"/>
        <end position="144"/>
    </location>
</feature>
<evidence type="ECO:0000313" key="9">
    <source>
        <dbReference type="EMBL" id="RMI02832.1"/>
    </source>
</evidence>
<sequence>MTDAPTSTTSVGTLVRVSVTAGDRRLDLGVPGAVPMAEVVPGLARALGLLDATTAHGGYRLVRADGTPIDSARSLLAEGVEDGTVLTLESGARREQERIYDDVVEAVADAVEHQYAPWTPRDSALSAAWAAAALLLAGAALLLGADRASLVPPVVAAIAALLALVAGAVVGRVGTEPAAGRVLVLVAPVLAGVAGLTATSAPPSWGWPAALAGTGVLVAGLLGMPALVGRRELSAAPLAGGLAVAVAGTTIALTDATPGAVLAVVVAVVATASIGVPWLALSSTPLRVVSPRNDAEILADPPAVQSARVQAQLAAGHRVQVSLRVAIGALAIVAAPAVVATGVAGTVLLVLAAAGLLLATRQTYSRLDVLLTVSLSVLLLVTVAVVAASQHPSWRTALVAVAGAAAAVVVGLGLVAPRRRVGLARFGDFLEIACLALLLPLGVTAAGLV</sequence>
<evidence type="ECO:0000256" key="7">
    <source>
        <dbReference type="SAM" id="Phobius"/>
    </source>
</evidence>
<evidence type="ECO:0000259" key="8">
    <source>
        <dbReference type="Pfam" id="PF19053"/>
    </source>
</evidence>
<feature type="transmembrane region" description="Helical" evidence="7">
    <location>
        <begin position="394"/>
        <end position="417"/>
    </location>
</feature>
<feature type="transmembrane region" description="Helical" evidence="7">
    <location>
        <begin position="367"/>
        <end position="388"/>
    </location>
</feature>
<dbReference type="InterPro" id="IPR044049">
    <property type="entry name" value="EccD_transm"/>
</dbReference>
<feature type="transmembrane region" description="Helical" evidence="7">
    <location>
        <begin position="150"/>
        <end position="170"/>
    </location>
</feature>
<keyword evidence="3" id="KW-1003">Cell membrane</keyword>